<evidence type="ECO:0000259" key="7">
    <source>
        <dbReference type="PROSITE" id="PS51554"/>
    </source>
</evidence>
<dbReference type="SUPFAM" id="SSF54909">
    <property type="entry name" value="Dimeric alpha+beta barrel"/>
    <property type="match status" value="1"/>
</dbReference>
<dbReference type="AlphaFoldDB" id="A0AAE0HN01"/>
<dbReference type="PANTHER" id="PTHR43641">
    <property type="entry name" value="FORMATE ACETYLTRANSFERASE 3-RELATED"/>
    <property type="match status" value="1"/>
</dbReference>
<dbReference type="PANTHER" id="PTHR43641:SF2">
    <property type="entry name" value="DEHYDRATASE YBIW-RELATED"/>
    <property type="match status" value="1"/>
</dbReference>
<name>A0AAE0HN01_9PEZI</name>
<dbReference type="GO" id="GO:0046872">
    <property type="term" value="F:metal ion binding"/>
    <property type="evidence" value="ECO:0007669"/>
    <property type="project" value="UniProtKB-KW"/>
</dbReference>
<gene>
    <name evidence="8" type="ORF">B0H64DRAFT_472628</name>
</gene>
<organism evidence="8 9">
    <name type="scientific">Chaetomium fimeti</name>
    <dbReference type="NCBI Taxonomy" id="1854472"/>
    <lineage>
        <taxon>Eukaryota</taxon>
        <taxon>Fungi</taxon>
        <taxon>Dikarya</taxon>
        <taxon>Ascomycota</taxon>
        <taxon>Pezizomycotina</taxon>
        <taxon>Sordariomycetes</taxon>
        <taxon>Sordariomycetidae</taxon>
        <taxon>Sordariales</taxon>
        <taxon>Chaetomiaceae</taxon>
        <taxon>Chaetomium</taxon>
    </lineage>
</organism>
<evidence type="ECO:0000256" key="6">
    <source>
        <dbReference type="SAM" id="MobiDB-lite"/>
    </source>
</evidence>
<feature type="domain" description="PFL" evidence="7">
    <location>
        <begin position="362"/>
        <end position="1057"/>
    </location>
</feature>
<keyword evidence="4" id="KW-0560">Oxidoreductase</keyword>
<keyword evidence="3" id="KW-0479">Metal-binding</keyword>
<sequence length="1227" mass="136065">MAATTKRLDDSLLSAQRGLLMRAVFGQALTLFLKDENKGKDTRDKIVGIISTLSDHILEKHPDSGLVAAFSAKLWGEWEGRSIPISTKNIDRFKKFTLDQGDVLIFVKAPNHETAKEIVSTVYDQLHALSKNIEQVKMGKRKDTRIMGGRYVDGITNPNDPISLAEDILIAEKERGGVTGSCFGFTQKFEFDWPGIATQAADTQDEMIGRNPDGAALPQHAVHSHVHRAAIRNKNNDQLKLLRQALPYGSDDNHAGREKGIMFVAFCNDQQRFEDILQNLIGDYPERPVDKLMTVVHGVSGSYWYVPSAAELKVANVTGPEDVYEDPHWDVTSPNDYLFYNSQDYLHRMSEGRYKEKDPPSRRLLSLMARTFSHWRDSWMKKQVFPRLPHLRTLVDPGDADKLVEVPVPVRKGMANKETLARLLSDPKNEEARENGLLRIEAKELIVGVIPDFTLGRGKEVVPYLSEDETMAAWLKGQLNEWSAMGHIVPGYELLVKDGLKKMITDLDSKKKSLQNPNDATGSFYESCILSLKGVQGYLQNWATIAEQAAEDAEKALAPDDAANMRRVAARLNRLVDTPPESFQDAVQLIYSFHCCLHLVGELTPFGRLDQILYPFFARDKGKEHEDPQEVIDCLWVKIGENAFVNRAFIYDYVTYGTTAVCGMGGNFPQGGGINQWVQQITVGGYKATDSVDPECGANEVTMLCLKAARRIPVNAPTLSLRVHKDIPAKYLDEAAKGILSGGAQPILYNDDKLCPALKDSATAGVVDLKWSRDYAADGCYEPMLAGASEFTFNNVAPMLALEQTLNEGATYGAAGPEQLRGLKQTFRSKPAKEFTSFEDLKQTFVKQLEWLVVQCYNIMLEGYGNLANICPSPLLSVLIQGCVEKGRDLTNGGSKFHIMAPLCVGISNTIDSLYAIKKLVFDEDTARVTLQELVKCLICDWGHNMIEPFENQLSGTADASERGLRYSELRDAAMALPKWGSGDKEVDDLGDWLVKTCVKLCVDAIREPNATIKGKLDTIKGTYGKDFEFVICPGIGTFEGYVGDGIPCGASADGRRSGMPIASDLSPVPAAQDLPASPVFRNIYQAMKATKYKSIEHGLSNASPVDMNISEAFPLGELQEFIKEYAAGRVGSNLITLTCADLDTYQKSVKDPEKYNLVRVRMGGWTEFYATMFPAHQDQQQRRQYFTPDSDKRGGPSGKATQKDEDARQDAAPKPMVMLNQQEVKS</sequence>
<dbReference type="Proteomes" id="UP001278766">
    <property type="component" value="Unassembled WGS sequence"/>
</dbReference>
<proteinExistence type="predicted"/>
<keyword evidence="9" id="KW-1185">Reference proteome</keyword>
<feature type="compositionally biased region" description="Basic and acidic residues" evidence="6">
    <location>
        <begin position="1202"/>
        <end position="1212"/>
    </location>
</feature>
<evidence type="ECO:0000256" key="5">
    <source>
        <dbReference type="ARBA" id="ARBA00023004"/>
    </source>
</evidence>
<evidence type="ECO:0000256" key="3">
    <source>
        <dbReference type="ARBA" id="ARBA00022723"/>
    </source>
</evidence>
<dbReference type="Pfam" id="PF20628">
    <property type="entry name" value="Dyp_perox_C"/>
    <property type="match status" value="1"/>
</dbReference>
<feature type="region of interest" description="Disordered" evidence="6">
    <location>
        <begin position="1180"/>
        <end position="1227"/>
    </location>
</feature>
<dbReference type="PROSITE" id="PS51404">
    <property type="entry name" value="DYP_PEROXIDASE"/>
    <property type="match status" value="1"/>
</dbReference>
<evidence type="ECO:0000256" key="4">
    <source>
        <dbReference type="ARBA" id="ARBA00023002"/>
    </source>
</evidence>
<comment type="caution">
    <text evidence="8">The sequence shown here is derived from an EMBL/GenBank/DDBJ whole genome shotgun (WGS) entry which is preliminary data.</text>
</comment>
<dbReference type="GO" id="GO:0004601">
    <property type="term" value="F:peroxidase activity"/>
    <property type="evidence" value="ECO:0007669"/>
    <property type="project" value="UniProtKB-KW"/>
</dbReference>
<dbReference type="InterPro" id="IPR006314">
    <property type="entry name" value="Dyp_peroxidase"/>
</dbReference>
<dbReference type="InterPro" id="IPR048328">
    <property type="entry name" value="Dyp_perox_C"/>
</dbReference>
<evidence type="ECO:0000313" key="8">
    <source>
        <dbReference type="EMBL" id="KAK3299514.1"/>
    </source>
</evidence>
<dbReference type="SUPFAM" id="SSF51998">
    <property type="entry name" value="PFL-like glycyl radical enzymes"/>
    <property type="match status" value="1"/>
</dbReference>
<dbReference type="GO" id="GO:0020037">
    <property type="term" value="F:heme binding"/>
    <property type="evidence" value="ECO:0007669"/>
    <property type="project" value="InterPro"/>
</dbReference>
<evidence type="ECO:0000256" key="1">
    <source>
        <dbReference type="ARBA" id="ARBA00001970"/>
    </source>
</evidence>
<dbReference type="GeneID" id="87844894"/>
<accession>A0AAE0HN01</accession>
<dbReference type="GO" id="GO:0005829">
    <property type="term" value="C:cytosol"/>
    <property type="evidence" value="ECO:0007669"/>
    <property type="project" value="TreeGrafter"/>
</dbReference>
<keyword evidence="8" id="KW-0670">Pyruvate</keyword>
<dbReference type="GO" id="GO:0016829">
    <property type="term" value="F:lyase activity"/>
    <property type="evidence" value="ECO:0007669"/>
    <property type="project" value="UniProtKB-KW"/>
</dbReference>
<dbReference type="InterPro" id="IPR011008">
    <property type="entry name" value="Dimeric_a/b-barrel"/>
</dbReference>
<dbReference type="Pfam" id="PF02901">
    <property type="entry name" value="PFL-like"/>
    <property type="match status" value="1"/>
</dbReference>
<keyword evidence="8" id="KW-0456">Lyase</keyword>
<evidence type="ECO:0000313" key="9">
    <source>
        <dbReference type="Proteomes" id="UP001278766"/>
    </source>
</evidence>
<keyword evidence="2" id="KW-0575">Peroxidase</keyword>
<dbReference type="NCBIfam" id="TIGR01413">
    <property type="entry name" value="Dyp_perox_fam"/>
    <property type="match status" value="1"/>
</dbReference>
<dbReference type="EMBL" id="JAUEPN010000002">
    <property type="protein sequence ID" value="KAK3299514.1"/>
    <property type="molecule type" value="Genomic_DNA"/>
</dbReference>
<dbReference type="Gene3D" id="3.20.70.20">
    <property type="match status" value="1"/>
</dbReference>
<dbReference type="PROSITE" id="PS51554">
    <property type="entry name" value="PFL"/>
    <property type="match status" value="1"/>
</dbReference>
<dbReference type="InterPro" id="IPR051215">
    <property type="entry name" value="GRE"/>
</dbReference>
<dbReference type="RefSeq" id="XP_062663028.1">
    <property type="nucleotide sequence ID" value="XM_062807946.1"/>
</dbReference>
<dbReference type="InterPro" id="IPR004184">
    <property type="entry name" value="PFL_dom"/>
</dbReference>
<reference evidence="8" key="1">
    <citation type="journal article" date="2023" name="Mol. Phylogenet. Evol.">
        <title>Genome-scale phylogeny and comparative genomics of the fungal order Sordariales.</title>
        <authorList>
            <person name="Hensen N."/>
            <person name="Bonometti L."/>
            <person name="Westerberg I."/>
            <person name="Brannstrom I.O."/>
            <person name="Guillou S."/>
            <person name="Cros-Aarteil S."/>
            <person name="Calhoun S."/>
            <person name="Haridas S."/>
            <person name="Kuo A."/>
            <person name="Mondo S."/>
            <person name="Pangilinan J."/>
            <person name="Riley R."/>
            <person name="LaButti K."/>
            <person name="Andreopoulos B."/>
            <person name="Lipzen A."/>
            <person name="Chen C."/>
            <person name="Yan M."/>
            <person name="Daum C."/>
            <person name="Ng V."/>
            <person name="Clum A."/>
            <person name="Steindorff A."/>
            <person name="Ohm R.A."/>
            <person name="Martin F."/>
            <person name="Silar P."/>
            <person name="Natvig D.O."/>
            <person name="Lalanne C."/>
            <person name="Gautier V."/>
            <person name="Ament-Velasquez S.L."/>
            <person name="Kruys A."/>
            <person name="Hutchinson M.I."/>
            <person name="Powell A.J."/>
            <person name="Barry K."/>
            <person name="Miller A.N."/>
            <person name="Grigoriev I.V."/>
            <person name="Debuchy R."/>
            <person name="Gladieux P."/>
            <person name="Hiltunen Thoren M."/>
            <person name="Johannesson H."/>
        </authorList>
    </citation>
    <scope>NUCLEOTIDE SEQUENCE</scope>
    <source>
        <strain evidence="8">CBS 168.71</strain>
    </source>
</reference>
<protein>
    <submittedName>
        <fullName evidence="8">Pyruvate formate lyase-domain-containing protein</fullName>
    </submittedName>
</protein>
<comment type="cofactor">
    <cofactor evidence="1">
        <name>heme b</name>
        <dbReference type="ChEBI" id="CHEBI:60344"/>
    </cofactor>
</comment>
<evidence type="ECO:0000256" key="2">
    <source>
        <dbReference type="ARBA" id="ARBA00022559"/>
    </source>
</evidence>
<reference evidence="8" key="2">
    <citation type="submission" date="2023-06" db="EMBL/GenBank/DDBJ databases">
        <authorList>
            <consortium name="Lawrence Berkeley National Laboratory"/>
            <person name="Haridas S."/>
            <person name="Hensen N."/>
            <person name="Bonometti L."/>
            <person name="Westerberg I."/>
            <person name="Brannstrom I.O."/>
            <person name="Guillou S."/>
            <person name="Cros-Aarteil S."/>
            <person name="Calhoun S."/>
            <person name="Kuo A."/>
            <person name="Mondo S."/>
            <person name="Pangilinan J."/>
            <person name="Riley R."/>
            <person name="Labutti K."/>
            <person name="Andreopoulos B."/>
            <person name="Lipzen A."/>
            <person name="Chen C."/>
            <person name="Yanf M."/>
            <person name="Daum C."/>
            <person name="Ng V."/>
            <person name="Clum A."/>
            <person name="Steindorff A."/>
            <person name="Ohm R."/>
            <person name="Martin F."/>
            <person name="Silar P."/>
            <person name="Natvig D."/>
            <person name="Lalanne C."/>
            <person name="Gautier V."/>
            <person name="Ament-Velasquez S.L."/>
            <person name="Kruys A."/>
            <person name="Hutchinson M.I."/>
            <person name="Powell A.J."/>
            <person name="Barry K."/>
            <person name="Miller A.N."/>
            <person name="Grigoriev I.V."/>
            <person name="Debuchy R."/>
            <person name="Gladieux P."/>
            <person name="Thoren M.H."/>
            <person name="Johannesson H."/>
        </authorList>
    </citation>
    <scope>NUCLEOTIDE SEQUENCE</scope>
    <source>
        <strain evidence="8">CBS 168.71</strain>
    </source>
</reference>
<keyword evidence="5" id="KW-0408">Iron</keyword>